<reference evidence="3 4" key="1">
    <citation type="submission" date="2021-01" db="EMBL/GenBank/DDBJ databases">
        <title>Actinoplanes sp. nov. LDG1-01 isolated from lichen.</title>
        <authorList>
            <person name="Saeng-In P."/>
            <person name="Phongsopitanun W."/>
            <person name="Kanchanasin P."/>
            <person name="Yuki M."/>
            <person name="Kudo T."/>
            <person name="Ohkuma M."/>
            <person name="Tanasupawat S."/>
        </authorList>
    </citation>
    <scope>NUCLEOTIDE SEQUENCE [LARGE SCALE GENOMIC DNA]</scope>
    <source>
        <strain evidence="3 4">LDG1-01</strain>
    </source>
</reference>
<proteinExistence type="predicted"/>
<dbReference type="Proteomes" id="UP000598996">
    <property type="component" value="Unassembled WGS sequence"/>
</dbReference>
<dbReference type="InterPro" id="IPR011032">
    <property type="entry name" value="GroES-like_sf"/>
</dbReference>
<dbReference type="InterPro" id="IPR013154">
    <property type="entry name" value="ADH-like_N"/>
</dbReference>
<dbReference type="PANTHER" id="PTHR44154:SF1">
    <property type="entry name" value="QUINONE OXIDOREDUCTASE"/>
    <property type="match status" value="1"/>
</dbReference>
<dbReference type="RefSeq" id="WP_202989313.1">
    <property type="nucleotide sequence ID" value="NZ_JAENHO010000001.1"/>
</dbReference>
<evidence type="ECO:0000256" key="1">
    <source>
        <dbReference type="ARBA" id="ARBA00022857"/>
    </source>
</evidence>
<gene>
    <name evidence="3" type="ORF">JKJ07_01460</name>
</gene>
<feature type="domain" description="Enoyl reductase (ER)" evidence="2">
    <location>
        <begin position="10"/>
        <end position="288"/>
    </location>
</feature>
<protein>
    <submittedName>
        <fullName evidence="3">NADP-dependent oxidoreductase</fullName>
    </submittedName>
</protein>
<evidence type="ECO:0000313" key="4">
    <source>
        <dbReference type="Proteomes" id="UP000598996"/>
    </source>
</evidence>
<comment type="caution">
    <text evidence="3">The sequence shown here is derived from an EMBL/GenBank/DDBJ whole genome shotgun (WGS) entry which is preliminary data.</text>
</comment>
<dbReference type="Pfam" id="PF13602">
    <property type="entry name" value="ADH_zinc_N_2"/>
    <property type="match status" value="1"/>
</dbReference>
<evidence type="ECO:0000313" key="3">
    <source>
        <dbReference type="EMBL" id="MBL7252970.1"/>
    </source>
</evidence>
<dbReference type="Gene3D" id="3.40.50.720">
    <property type="entry name" value="NAD(P)-binding Rossmann-like Domain"/>
    <property type="match status" value="1"/>
</dbReference>
<dbReference type="SUPFAM" id="SSF51735">
    <property type="entry name" value="NAD(P)-binding Rossmann-fold domains"/>
    <property type="match status" value="1"/>
</dbReference>
<dbReference type="PANTHER" id="PTHR44154">
    <property type="entry name" value="QUINONE OXIDOREDUCTASE"/>
    <property type="match status" value="1"/>
</dbReference>
<name>A0ABS1VE55_9ACTN</name>
<dbReference type="SUPFAM" id="SSF50129">
    <property type="entry name" value="GroES-like"/>
    <property type="match status" value="1"/>
</dbReference>
<keyword evidence="1" id="KW-0521">NADP</keyword>
<accession>A0ABS1VE55</accession>
<keyword evidence="4" id="KW-1185">Reference proteome</keyword>
<organism evidence="3 4">
    <name type="scientific">Paractinoplanes lichenicola</name>
    <dbReference type="NCBI Taxonomy" id="2802976"/>
    <lineage>
        <taxon>Bacteria</taxon>
        <taxon>Bacillati</taxon>
        <taxon>Actinomycetota</taxon>
        <taxon>Actinomycetes</taxon>
        <taxon>Micromonosporales</taxon>
        <taxon>Micromonosporaceae</taxon>
        <taxon>Paractinoplanes</taxon>
    </lineage>
</organism>
<dbReference type="EMBL" id="JAENHO010000001">
    <property type="protein sequence ID" value="MBL7252970.1"/>
    <property type="molecule type" value="Genomic_DNA"/>
</dbReference>
<sequence length="290" mass="29563">MRAVRFHAYGEPGVLTVEDVPEPHAGPHEVRIRVAATSVNPIDWKIRAGHLAEAVPTPLPAIPGADAAGVVDEVGDQVSGVRAGDRVFGLTHAGAAEFAVLPFSARLPGTWSFEQGAAAGLVSVTAMAGLEALGELTGRTLLVEGAAGGVGSAAVQIAVARGARVIGRARPEHHDYLRTLGASPVAYGETPDGIELALDTAGAGTLAALIALTGDAARVATVADYTAAALGVTLAEPLANAAAHLAEVSWLGQSGDYTPRVEASYPLEKIADAHAHVERGHRHGKIVVIV</sequence>
<dbReference type="SMART" id="SM00829">
    <property type="entry name" value="PKS_ER"/>
    <property type="match status" value="1"/>
</dbReference>
<dbReference type="InterPro" id="IPR036291">
    <property type="entry name" value="NAD(P)-bd_dom_sf"/>
</dbReference>
<dbReference type="InterPro" id="IPR051603">
    <property type="entry name" value="Zinc-ADH_QOR/CCCR"/>
</dbReference>
<dbReference type="InterPro" id="IPR020843">
    <property type="entry name" value="ER"/>
</dbReference>
<dbReference type="Pfam" id="PF08240">
    <property type="entry name" value="ADH_N"/>
    <property type="match status" value="1"/>
</dbReference>
<dbReference type="CDD" id="cd05289">
    <property type="entry name" value="MDR_like_2"/>
    <property type="match status" value="1"/>
</dbReference>
<evidence type="ECO:0000259" key="2">
    <source>
        <dbReference type="SMART" id="SM00829"/>
    </source>
</evidence>
<dbReference type="Gene3D" id="3.90.180.10">
    <property type="entry name" value="Medium-chain alcohol dehydrogenases, catalytic domain"/>
    <property type="match status" value="1"/>
</dbReference>